<protein>
    <submittedName>
        <fullName evidence="1">Uncharacterized protein</fullName>
    </submittedName>
</protein>
<dbReference type="RefSeq" id="WP_221598028.1">
    <property type="nucleotide sequence ID" value="NZ_JAIGNQ010000002.1"/>
</dbReference>
<proteinExistence type="predicted"/>
<gene>
    <name evidence="1" type="ORF">K3177_09420</name>
</gene>
<dbReference type="EMBL" id="JAIGNQ010000002">
    <property type="protein sequence ID" value="MBX7488734.1"/>
    <property type="molecule type" value="Genomic_DNA"/>
</dbReference>
<comment type="caution">
    <text evidence="1">The sequence shown here is derived from an EMBL/GenBank/DDBJ whole genome shotgun (WGS) entry which is preliminary data.</text>
</comment>
<accession>A0ABS7JIS1</accession>
<sequence>MHDYNLEYVDDDGVAQTISFSALTPNGALDRAMTIAPGRWARLRDEAGDICRIERLSHSAVWRIARTA</sequence>
<reference evidence="1 2" key="1">
    <citation type="submission" date="2021-08" db="EMBL/GenBank/DDBJ databases">
        <title>Comparative Genomics Analysis of the Genus Qipengyuania Reveals Extensive Genetic Diversity and Metabolic Versatility, Including the Description of Fifteen Novel Species.</title>
        <authorList>
            <person name="Liu Y."/>
        </authorList>
    </citation>
    <scope>NUCLEOTIDE SEQUENCE [LARGE SCALE GENOMIC DNA]</scope>
    <source>
        <strain evidence="1 2">GH25</strain>
    </source>
</reference>
<keyword evidence="2" id="KW-1185">Reference proteome</keyword>
<evidence type="ECO:0000313" key="2">
    <source>
        <dbReference type="Proteomes" id="UP000776651"/>
    </source>
</evidence>
<dbReference type="Proteomes" id="UP000776651">
    <property type="component" value="Unassembled WGS sequence"/>
</dbReference>
<evidence type="ECO:0000313" key="1">
    <source>
        <dbReference type="EMBL" id="MBX7488734.1"/>
    </source>
</evidence>
<organism evidence="1 2">
    <name type="scientific">Qipengyuania pacifica</name>
    <dbReference type="NCBI Taxonomy" id="2860199"/>
    <lineage>
        <taxon>Bacteria</taxon>
        <taxon>Pseudomonadati</taxon>
        <taxon>Pseudomonadota</taxon>
        <taxon>Alphaproteobacteria</taxon>
        <taxon>Sphingomonadales</taxon>
        <taxon>Erythrobacteraceae</taxon>
        <taxon>Qipengyuania</taxon>
    </lineage>
</organism>
<name>A0ABS7JIS1_9SPHN</name>